<evidence type="ECO:0000313" key="1">
    <source>
        <dbReference type="EMBL" id="GJE87229.1"/>
    </source>
</evidence>
<evidence type="ECO:0000313" key="2">
    <source>
        <dbReference type="Proteomes" id="UP000703269"/>
    </source>
</evidence>
<keyword evidence="2" id="KW-1185">Reference proteome</keyword>
<name>A0A9P3G431_9APHY</name>
<dbReference type="InterPro" id="IPR009003">
    <property type="entry name" value="Peptidase_S1_PA"/>
</dbReference>
<proteinExistence type="predicted"/>
<reference evidence="1 2" key="1">
    <citation type="submission" date="2021-08" db="EMBL/GenBank/DDBJ databases">
        <title>Draft Genome Sequence of Phanerochaete sordida strain YK-624.</title>
        <authorList>
            <person name="Mori T."/>
            <person name="Dohra H."/>
            <person name="Suzuki T."/>
            <person name="Kawagishi H."/>
            <person name="Hirai H."/>
        </authorList>
    </citation>
    <scope>NUCLEOTIDE SEQUENCE [LARGE SCALE GENOMIC DNA]</scope>
    <source>
        <strain evidence="1 2">YK-624</strain>
    </source>
</reference>
<dbReference type="Proteomes" id="UP000703269">
    <property type="component" value="Unassembled WGS sequence"/>
</dbReference>
<protein>
    <submittedName>
        <fullName evidence="1">Uncharacterized protein</fullName>
    </submittedName>
</protein>
<dbReference type="EMBL" id="BPQB01000006">
    <property type="protein sequence ID" value="GJE87229.1"/>
    <property type="molecule type" value="Genomic_DNA"/>
</dbReference>
<gene>
    <name evidence="1" type="ORF">PsYK624_033120</name>
</gene>
<accession>A0A9P3G431</accession>
<comment type="caution">
    <text evidence="1">The sequence shown here is derived from an EMBL/GenBank/DDBJ whole genome shotgun (WGS) entry which is preliminary data.</text>
</comment>
<dbReference type="OrthoDB" id="3215905at2759"/>
<sequence length="567" mass="59572">MRAWEETQASLEDDFAAPLTGSSCWHDDPRAVSQAEALSYYAGLPSEPVLVYRTGEPWSPPRGPEAQRRKKELRPVFAHPIVDLWRASLGMAVADIMDAQTVYFTTIDVVRFRMLDVDQADSDDEDADEPPAPADGPVTIWVGVLPESTSPSTAHTAAQAVLALLARHAIADVDVAFRESLYTRLAGAPRRPTSAPDPLAASALTPAAGASIAARRGAHGTLALSLDAGDVAHTLLGLTSRHALFSDKDGNFDYVGSAPARPRDVVLLGPRAYTELVDAIRVKIGRHAIAARHRRAQIAELLAEEHAGDARAARHRVKTEALLAAAEDAMAALAARLHALQRRKDPAARVLGRVLRAPRVALGAGEERFVEDWAVFCVERGKLGDGFRGNVLDIGTTLCADGLPAPSLPAGALPTDLSTSHLPLRGILTDAELQRPQHVVTHGAARGASLGTATGAFSLVREYFACDVRVHRTAFAWAVLGAGSDSAFSPGSGLGLRVGEGASAGGEFARPGDSGAAVVDLQGRVGGVLVGGAGRGGAVDVAYATPFWWVLERVRAGGFPNASINVG</sequence>
<dbReference type="AlphaFoldDB" id="A0A9P3G431"/>
<dbReference type="SUPFAM" id="SSF50494">
    <property type="entry name" value="Trypsin-like serine proteases"/>
    <property type="match status" value="1"/>
</dbReference>
<organism evidence="1 2">
    <name type="scientific">Phanerochaete sordida</name>
    <dbReference type="NCBI Taxonomy" id="48140"/>
    <lineage>
        <taxon>Eukaryota</taxon>
        <taxon>Fungi</taxon>
        <taxon>Dikarya</taxon>
        <taxon>Basidiomycota</taxon>
        <taxon>Agaricomycotina</taxon>
        <taxon>Agaricomycetes</taxon>
        <taxon>Polyporales</taxon>
        <taxon>Phanerochaetaceae</taxon>
        <taxon>Phanerochaete</taxon>
    </lineage>
</organism>